<reference evidence="1 2" key="1">
    <citation type="journal article" date="2018" name="Nat. Biotechnol.">
        <title>A standardized bacterial taxonomy based on genome phylogeny substantially revises the tree of life.</title>
        <authorList>
            <person name="Parks D.H."/>
            <person name="Chuvochina M."/>
            <person name="Waite D.W."/>
            <person name="Rinke C."/>
            <person name="Skarshewski A."/>
            <person name="Chaumeil P.A."/>
            <person name="Hugenholtz P."/>
        </authorList>
    </citation>
    <scope>NUCLEOTIDE SEQUENCE [LARGE SCALE GENOMIC DNA]</scope>
    <source>
        <strain evidence="1">UBA11621</strain>
    </source>
</reference>
<dbReference type="GO" id="GO:0008684">
    <property type="term" value="F:2-oxopent-4-enoate hydratase activity"/>
    <property type="evidence" value="ECO:0007669"/>
    <property type="project" value="TreeGrafter"/>
</dbReference>
<sequence>MLQFHTLTDEEVRQLSDTLFNARTTGKALPEFPGKLPATLEQAYAVQDLSIAASDDNVVGWKVGMVIPELREQMKSERIMGPVFKNVAHFIGHSHGDNEYIELPVYTDGFIAVEAELMIEINREITPGSIDTSADLSHLIRHVYTGVEIASSPVKDLNDYGPTAIIADFGNNHGMVVGAPIEDWQSKIATIETKCFINDELINSAPANNVLNGPMAAFSYLIDQASKRNITLPKGTMVCSGAITGVHETLVGSTSTVDFGEAGKINMKLVAF</sequence>
<evidence type="ECO:0008006" key="3">
    <source>
        <dbReference type="Google" id="ProtNLM"/>
    </source>
</evidence>
<dbReference type="GO" id="GO:0005737">
    <property type="term" value="C:cytoplasm"/>
    <property type="evidence" value="ECO:0007669"/>
    <property type="project" value="TreeGrafter"/>
</dbReference>
<evidence type="ECO:0000313" key="2">
    <source>
        <dbReference type="Proteomes" id="UP000264779"/>
    </source>
</evidence>
<dbReference type="AlphaFoldDB" id="A0A358DXY7"/>
<dbReference type="Proteomes" id="UP000264779">
    <property type="component" value="Unassembled WGS sequence"/>
</dbReference>
<evidence type="ECO:0000313" key="1">
    <source>
        <dbReference type="EMBL" id="HBU51068.1"/>
    </source>
</evidence>
<accession>A0A358DXY7</accession>
<dbReference type="EMBL" id="DONK01000109">
    <property type="protein sequence ID" value="HBU51068.1"/>
    <property type="molecule type" value="Genomic_DNA"/>
</dbReference>
<gene>
    <name evidence="1" type="ORF">DEB45_07395</name>
</gene>
<dbReference type="PANTHER" id="PTHR30143">
    <property type="entry name" value="ACID HYDRATASE"/>
    <property type="match status" value="1"/>
</dbReference>
<proteinExistence type="predicted"/>
<dbReference type="InterPro" id="IPR050772">
    <property type="entry name" value="Hydratase-Decarb/MhpD_sf"/>
</dbReference>
<comment type="caution">
    <text evidence="1">The sequence shown here is derived from an EMBL/GenBank/DDBJ whole genome shotgun (WGS) entry which is preliminary data.</text>
</comment>
<name>A0A358DXY7_9ALTE</name>
<protein>
    <recommendedName>
        <fullName evidence="3">2-keto-4-pentenoate hydratase</fullName>
    </recommendedName>
</protein>
<organism evidence="1 2">
    <name type="scientific">Alteromonas australica</name>
    <dbReference type="NCBI Taxonomy" id="589873"/>
    <lineage>
        <taxon>Bacteria</taxon>
        <taxon>Pseudomonadati</taxon>
        <taxon>Pseudomonadota</taxon>
        <taxon>Gammaproteobacteria</taxon>
        <taxon>Alteromonadales</taxon>
        <taxon>Alteromonadaceae</taxon>
        <taxon>Alteromonas/Salinimonas group</taxon>
        <taxon>Alteromonas</taxon>
    </lineage>
</organism>
<dbReference type="RefSeq" id="WP_272965694.1">
    <property type="nucleotide sequence ID" value="NZ_CALBIY010000038.1"/>
</dbReference>
<dbReference type="InterPro" id="IPR036663">
    <property type="entry name" value="Fumarylacetoacetase_C_sf"/>
</dbReference>
<dbReference type="SUPFAM" id="SSF56529">
    <property type="entry name" value="FAH"/>
    <property type="match status" value="1"/>
</dbReference>
<dbReference type="Gene3D" id="3.90.850.10">
    <property type="entry name" value="Fumarylacetoacetase-like, C-terminal domain"/>
    <property type="match status" value="1"/>
</dbReference>
<dbReference type="PANTHER" id="PTHR30143:SF0">
    <property type="entry name" value="2-KETO-4-PENTENOATE HYDRATASE"/>
    <property type="match status" value="1"/>
</dbReference>